<keyword evidence="3" id="KW-1185">Reference proteome</keyword>
<comment type="caution">
    <text evidence="2">The sequence shown here is derived from an EMBL/GenBank/DDBJ whole genome shotgun (WGS) entry which is preliminary data.</text>
</comment>
<accession>A0A8J2ZTW5</accession>
<evidence type="ECO:0008006" key="4">
    <source>
        <dbReference type="Google" id="ProtNLM"/>
    </source>
</evidence>
<reference evidence="2" key="2">
    <citation type="submission" date="2020-09" db="EMBL/GenBank/DDBJ databases">
        <authorList>
            <person name="Sun Q."/>
            <person name="Zhou Y."/>
        </authorList>
    </citation>
    <scope>NUCLEOTIDE SEQUENCE</scope>
    <source>
        <strain evidence="2">CGMCC 1.12777</strain>
    </source>
</reference>
<sequence>MSGNRFYNLCNQHMNKAVEIRCLDGTVHRGIVKHVDQQNVYLAPLNNASGGQGPGLYFWGWGWGWGFPVALASIAALTALAFW</sequence>
<feature type="transmembrane region" description="Helical" evidence="1">
    <location>
        <begin position="63"/>
        <end position="82"/>
    </location>
</feature>
<name>A0A8J2ZTW5_9BACL</name>
<keyword evidence="1" id="KW-0812">Transmembrane</keyword>
<evidence type="ECO:0000256" key="1">
    <source>
        <dbReference type="SAM" id="Phobius"/>
    </source>
</evidence>
<gene>
    <name evidence="2" type="ORF">GCM10007096_09140</name>
</gene>
<evidence type="ECO:0000313" key="2">
    <source>
        <dbReference type="EMBL" id="GGH77357.1"/>
    </source>
</evidence>
<protein>
    <recommendedName>
        <fullName evidence="4">LSM domain-containing protein</fullName>
    </recommendedName>
</protein>
<keyword evidence="1" id="KW-1133">Transmembrane helix</keyword>
<proteinExistence type="predicted"/>
<organism evidence="2 3">
    <name type="scientific">Pullulanibacillus pueri</name>
    <dbReference type="NCBI Taxonomy" id="1437324"/>
    <lineage>
        <taxon>Bacteria</taxon>
        <taxon>Bacillati</taxon>
        <taxon>Bacillota</taxon>
        <taxon>Bacilli</taxon>
        <taxon>Bacillales</taxon>
        <taxon>Sporolactobacillaceae</taxon>
        <taxon>Pullulanibacillus</taxon>
    </lineage>
</organism>
<dbReference type="EMBL" id="BMFV01000004">
    <property type="protein sequence ID" value="GGH77357.1"/>
    <property type="molecule type" value="Genomic_DNA"/>
</dbReference>
<evidence type="ECO:0000313" key="3">
    <source>
        <dbReference type="Proteomes" id="UP000656813"/>
    </source>
</evidence>
<dbReference type="RefSeq" id="WP_188496208.1">
    <property type="nucleotide sequence ID" value="NZ_BMFV01000004.1"/>
</dbReference>
<keyword evidence="1" id="KW-0472">Membrane</keyword>
<dbReference type="AlphaFoldDB" id="A0A8J2ZTW5"/>
<dbReference type="Proteomes" id="UP000656813">
    <property type="component" value="Unassembled WGS sequence"/>
</dbReference>
<reference evidence="2" key="1">
    <citation type="journal article" date="2014" name="Int. J. Syst. Evol. Microbiol.">
        <title>Complete genome sequence of Corynebacterium casei LMG S-19264T (=DSM 44701T), isolated from a smear-ripened cheese.</title>
        <authorList>
            <consortium name="US DOE Joint Genome Institute (JGI-PGF)"/>
            <person name="Walter F."/>
            <person name="Albersmeier A."/>
            <person name="Kalinowski J."/>
            <person name="Ruckert C."/>
        </authorList>
    </citation>
    <scope>NUCLEOTIDE SEQUENCE</scope>
    <source>
        <strain evidence="2">CGMCC 1.12777</strain>
    </source>
</reference>